<dbReference type="PANTHER" id="PTHR43445">
    <property type="entry name" value="UDP-N-ACETYLMURAMATE--L-ALANINE LIGASE-RELATED"/>
    <property type="match status" value="1"/>
</dbReference>
<dbReference type="SUPFAM" id="SSF53623">
    <property type="entry name" value="MurD-like peptide ligases, catalytic domain"/>
    <property type="match status" value="1"/>
</dbReference>
<feature type="domain" description="Mur ligase central" evidence="17">
    <location>
        <begin position="120"/>
        <end position="293"/>
    </location>
</feature>
<evidence type="ECO:0000256" key="3">
    <source>
        <dbReference type="ARBA" id="ARBA00012211"/>
    </source>
</evidence>
<dbReference type="Gene3D" id="3.90.190.20">
    <property type="entry name" value="Mur ligase, C-terminal domain"/>
    <property type="match status" value="1"/>
</dbReference>
<name>A0ABQ6K3B0_9MICO</name>
<dbReference type="GO" id="GO:0016874">
    <property type="term" value="F:ligase activity"/>
    <property type="evidence" value="ECO:0007669"/>
    <property type="project" value="UniProtKB-KW"/>
</dbReference>
<feature type="domain" description="Mur ligase N-terminal catalytic" evidence="15">
    <location>
        <begin position="18"/>
        <end position="115"/>
    </location>
</feature>
<dbReference type="SUPFAM" id="SSF53244">
    <property type="entry name" value="MurD-like peptide ligases, peptide-binding domain"/>
    <property type="match status" value="1"/>
</dbReference>
<dbReference type="RefSeq" id="WP_284252160.1">
    <property type="nucleotide sequence ID" value="NZ_BAAAQO010000005.1"/>
</dbReference>
<evidence type="ECO:0000256" key="12">
    <source>
        <dbReference type="ARBA" id="ARBA00023316"/>
    </source>
</evidence>
<dbReference type="Pfam" id="PF01225">
    <property type="entry name" value="Mur_ligase"/>
    <property type="match status" value="1"/>
</dbReference>
<dbReference type="EMBL" id="BSVB01000001">
    <property type="protein sequence ID" value="GMA93377.1"/>
    <property type="molecule type" value="Genomic_DNA"/>
</dbReference>
<evidence type="ECO:0000256" key="7">
    <source>
        <dbReference type="ARBA" id="ARBA00022741"/>
    </source>
</evidence>
<gene>
    <name evidence="14 18" type="primary">murC</name>
    <name evidence="18" type="ORF">GCM10025881_02010</name>
</gene>
<dbReference type="Pfam" id="PF02875">
    <property type="entry name" value="Mur_ligase_C"/>
    <property type="match status" value="1"/>
</dbReference>
<comment type="similarity">
    <text evidence="14">Belongs to the MurCDEF family.</text>
</comment>
<comment type="subcellular location">
    <subcellularLocation>
        <location evidence="1 14">Cytoplasm</location>
    </subcellularLocation>
</comment>
<dbReference type="HAMAP" id="MF_00046">
    <property type="entry name" value="MurC"/>
    <property type="match status" value="1"/>
</dbReference>
<evidence type="ECO:0000256" key="9">
    <source>
        <dbReference type="ARBA" id="ARBA00022960"/>
    </source>
</evidence>
<comment type="catalytic activity">
    <reaction evidence="13 14">
        <text>UDP-N-acetyl-alpha-D-muramate + L-alanine + ATP = UDP-N-acetyl-alpha-D-muramoyl-L-alanine + ADP + phosphate + H(+)</text>
        <dbReference type="Rhea" id="RHEA:23372"/>
        <dbReference type="ChEBI" id="CHEBI:15378"/>
        <dbReference type="ChEBI" id="CHEBI:30616"/>
        <dbReference type="ChEBI" id="CHEBI:43474"/>
        <dbReference type="ChEBI" id="CHEBI:57972"/>
        <dbReference type="ChEBI" id="CHEBI:70757"/>
        <dbReference type="ChEBI" id="CHEBI:83898"/>
        <dbReference type="ChEBI" id="CHEBI:456216"/>
        <dbReference type="EC" id="6.3.2.8"/>
    </reaction>
</comment>
<dbReference type="InterPro" id="IPR005758">
    <property type="entry name" value="UDP-N-AcMur_Ala_ligase_MurC"/>
</dbReference>
<comment type="caution">
    <text evidence="18">The sequence shown here is derived from an EMBL/GenBank/DDBJ whole genome shotgun (WGS) entry which is preliminary data.</text>
</comment>
<keyword evidence="19" id="KW-1185">Reference proteome</keyword>
<evidence type="ECO:0000256" key="5">
    <source>
        <dbReference type="ARBA" id="ARBA00022598"/>
    </source>
</evidence>
<evidence type="ECO:0000256" key="8">
    <source>
        <dbReference type="ARBA" id="ARBA00022840"/>
    </source>
</evidence>
<dbReference type="PANTHER" id="PTHR43445:SF3">
    <property type="entry name" value="UDP-N-ACETYLMURAMATE--L-ALANINE LIGASE"/>
    <property type="match status" value="1"/>
</dbReference>
<keyword evidence="8 14" id="KW-0067">ATP-binding</keyword>
<dbReference type="InterPro" id="IPR000713">
    <property type="entry name" value="Mur_ligase_N"/>
</dbReference>
<evidence type="ECO:0000259" key="15">
    <source>
        <dbReference type="Pfam" id="PF01225"/>
    </source>
</evidence>
<proteinExistence type="inferred from homology"/>
<keyword evidence="9 14" id="KW-0133">Cell shape</keyword>
<dbReference type="InterPro" id="IPR050061">
    <property type="entry name" value="MurCDEF_pg_biosynth"/>
</dbReference>
<evidence type="ECO:0000313" key="19">
    <source>
        <dbReference type="Proteomes" id="UP001157034"/>
    </source>
</evidence>
<dbReference type="SUPFAM" id="SSF51984">
    <property type="entry name" value="MurCD N-terminal domain"/>
    <property type="match status" value="1"/>
</dbReference>
<feature type="binding site" evidence="14">
    <location>
        <begin position="122"/>
        <end position="128"/>
    </location>
    <ligand>
        <name>ATP</name>
        <dbReference type="ChEBI" id="CHEBI:30616"/>
    </ligand>
</feature>
<evidence type="ECO:0000259" key="17">
    <source>
        <dbReference type="Pfam" id="PF08245"/>
    </source>
</evidence>
<dbReference type="Gene3D" id="3.40.1190.10">
    <property type="entry name" value="Mur-like, catalytic domain"/>
    <property type="match status" value="1"/>
</dbReference>
<comment type="function">
    <text evidence="14">Cell wall formation.</text>
</comment>
<keyword evidence="10 14" id="KW-0573">Peptidoglycan synthesis</keyword>
<comment type="pathway">
    <text evidence="2 14">Cell wall biogenesis; peptidoglycan biosynthesis.</text>
</comment>
<feature type="domain" description="Mur ligase C-terminal" evidence="16">
    <location>
        <begin position="316"/>
        <end position="444"/>
    </location>
</feature>
<dbReference type="InterPro" id="IPR036615">
    <property type="entry name" value="Mur_ligase_C_dom_sf"/>
</dbReference>
<keyword evidence="11 14" id="KW-0131">Cell cycle</keyword>
<evidence type="ECO:0000256" key="2">
    <source>
        <dbReference type="ARBA" id="ARBA00004752"/>
    </source>
</evidence>
<protein>
    <recommendedName>
        <fullName evidence="3 14">UDP-N-acetylmuramate--L-alanine ligase</fullName>
        <ecNumber evidence="3 14">6.3.2.8</ecNumber>
    </recommendedName>
    <alternativeName>
        <fullName evidence="14">UDP-N-acetylmuramoyl-L-alanine synthetase</fullName>
    </alternativeName>
</protein>
<evidence type="ECO:0000256" key="14">
    <source>
        <dbReference type="HAMAP-Rule" id="MF_00046"/>
    </source>
</evidence>
<evidence type="ECO:0000256" key="11">
    <source>
        <dbReference type="ARBA" id="ARBA00023306"/>
    </source>
</evidence>
<dbReference type="InterPro" id="IPR013221">
    <property type="entry name" value="Mur_ligase_cen"/>
</dbReference>
<dbReference type="InterPro" id="IPR004101">
    <property type="entry name" value="Mur_ligase_C"/>
</dbReference>
<dbReference type="EC" id="6.3.2.8" evidence="3 14"/>
<evidence type="ECO:0000256" key="1">
    <source>
        <dbReference type="ARBA" id="ARBA00004496"/>
    </source>
</evidence>
<sequence>MPLKPDLSLVVPENLGRVHFIGIGGSGMSGIAHMMLDAGVPVSGSDREESPYLPPLREAGATVHVGHDAANLGDADTVVFTSAIWPENPEYLLAQERGLTLLHRSQALHWLSRRRRVLTVAGAHGKTTTTGMIVTILRELGIDPSFVNGGVIQSLKTSSGAGDDPLFVLEADESDGSFLLYDTSIAVITNVETVHLDHFGSDQGYEDAFTTFANGAHEFVVAGEGDQLDRVLTGVTGEVLRFGEGAGVDMRLSDIVATDHVTFDLHWQGETHRARISVPGRHHAFNAAAAVLTVVRMGHPIDLVIAALDRFGGTKRRFEFKGIVRGVSVYDDYAHEPAEAAAACAGAQTVVGKGRVIAVHQPHLYSRTQNVSDQFARAYEENADFTIVLAVDGAREDPIPGVSGQLVVDNFVDKSKVILKEDWQDAADYMAAIAREGDIVMTLSCGTVYRIVPQLLEALERIPETVDASR</sequence>
<keyword evidence="4 14" id="KW-0963">Cytoplasm</keyword>
<dbReference type="Gene3D" id="3.40.50.720">
    <property type="entry name" value="NAD(P)-binding Rossmann-like Domain"/>
    <property type="match status" value="1"/>
</dbReference>
<accession>A0ABQ6K3B0</accession>
<evidence type="ECO:0000256" key="13">
    <source>
        <dbReference type="ARBA" id="ARBA00047833"/>
    </source>
</evidence>
<dbReference type="Pfam" id="PF08245">
    <property type="entry name" value="Mur_ligase_M"/>
    <property type="match status" value="1"/>
</dbReference>
<reference evidence="19" key="1">
    <citation type="journal article" date="2019" name="Int. J. Syst. Evol. Microbiol.">
        <title>The Global Catalogue of Microorganisms (GCM) 10K type strain sequencing project: providing services to taxonomists for standard genome sequencing and annotation.</title>
        <authorList>
            <consortium name="The Broad Institute Genomics Platform"/>
            <consortium name="The Broad Institute Genome Sequencing Center for Infectious Disease"/>
            <person name="Wu L."/>
            <person name="Ma J."/>
        </authorList>
    </citation>
    <scope>NUCLEOTIDE SEQUENCE [LARGE SCALE GENOMIC DNA]</scope>
    <source>
        <strain evidence="19">NBRC 108894</strain>
    </source>
</reference>
<evidence type="ECO:0000256" key="4">
    <source>
        <dbReference type="ARBA" id="ARBA00022490"/>
    </source>
</evidence>
<evidence type="ECO:0000256" key="6">
    <source>
        <dbReference type="ARBA" id="ARBA00022618"/>
    </source>
</evidence>
<keyword evidence="5 14" id="KW-0436">Ligase</keyword>
<dbReference type="InterPro" id="IPR036565">
    <property type="entry name" value="Mur-like_cat_sf"/>
</dbReference>
<evidence type="ECO:0000313" key="18">
    <source>
        <dbReference type="EMBL" id="GMA93377.1"/>
    </source>
</evidence>
<keyword evidence="7 14" id="KW-0547">Nucleotide-binding</keyword>
<keyword evidence="6 14" id="KW-0132">Cell division</keyword>
<evidence type="ECO:0000256" key="10">
    <source>
        <dbReference type="ARBA" id="ARBA00022984"/>
    </source>
</evidence>
<dbReference type="NCBIfam" id="TIGR01082">
    <property type="entry name" value="murC"/>
    <property type="match status" value="1"/>
</dbReference>
<dbReference type="Proteomes" id="UP001157034">
    <property type="component" value="Unassembled WGS sequence"/>
</dbReference>
<evidence type="ECO:0000259" key="16">
    <source>
        <dbReference type="Pfam" id="PF02875"/>
    </source>
</evidence>
<organism evidence="18 19">
    <name type="scientific">Pseudolysinimonas kribbensis</name>
    <dbReference type="NCBI Taxonomy" id="433641"/>
    <lineage>
        <taxon>Bacteria</taxon>
        <taxon>Bacillati</taxon>
        <taxon>Actinomycetota</taxon>
        <taxon>Actinomycetes</taxon>
        <taxon>Micrococcales</taxon>
        <taxon>Microbacteriaceae</taxon>
        <taxon>Pseudolysinimonas</taxon>
    </lineage>
</organism>
<keyword evidence="12 14" id="KW-0961">Cell wall biogenesis/degradation</keyword>